<dbReference type="InterPro" id="IPR009060">
    <property type="entry name" value="UBA-like_sf"/>
</dbReference>
<dbReference type="GO" id="GO:0005783">
    <property type="term" value="C:endoplasmic reticulum"/>
    <property type="evidence" value="ECO:0007669"/>
    <property type="project" value="TreeGrafter"/>
</dbReference>
<organism evidence="4 5">
    <name type="scientific">Steinernema glaseri</name>
    <dbReference type="NCBI Taxonomy" id="37863"/>
    <lineage>
        <taxon>Eukaryota</taxon>
        <taxon>Metazoa</taxon>
        <taxon>Ecdysozoa</taxon>
        <taxon>Nematoda</taxon>
        <taxon>Chromadorea</taxon>
        <taxon>Rhabditida</taxon>
        <taxon>Tylenchina</taxon>
        <taxon>Panagrolaimomorpha</taxon>
        <taxon>Strongyloidoidea</taxon>
        <taxon>Steinernematidae</taxon>
        <taxon>Steinernema</taxon>
    </lineage>
</organism>
<dbReference type="SUPFAM" id="SSF46934">
    <property type="entry name" value="UBA-like"/>
    <property type="match status" value="1"/>
</dbReference>
<dbReference type="InterPro" id="IPR036249">
    <property type="entry name" value="Thioredoxin-like_sf"/>
</dbReference>
<evidence type="ECO:0000313" key="4">
    <source>
        <dbReference type="Proteomes" id="UP000095287"/>
    </source>
</evidence>
<dbReference type="PANTHER" id="PTHR23322:SF1">
    <property type="entry name" value="FAS-ASSOCIATED FACTOR 2"/>
    <property type="match status" value="1"/>
</dbReference>
<evidence type="ECO:0000259" key="3">
    <source>
        <dbReference type="PROSITE" id="PS50033"/>
    </source>
</evidence>
<dbReference type="GO" id="GO:0036503">
    <property type="term" value="P:ERAD pathway"/>
    <property type="evidence" value="ECO:0007669"/>
    <property type="project" value="TreeGrafter"/>
</dbReference>
<dbReference type="Proteomes" id="UP000095287">
    <property type="component" value="Unplaced"/>
</dbReference>
<dbReference type="PANTHER" id="PTHR23322">
    <property type="entry name" value="FAS-ASSOCIATED PROTEIN"/>
    <property type="match status" value="1"/>
</dbReference>
<dbReference type="Pfam" id="PF00789">
    <property type="entry name" value="UBX"/>
    <property type="match status" value="1"/>
</dbReference>
<dbReference type="WBParaSite" id="L893_g5969.t1">
    <property type="protein sequence ID" value="L893_g5969.t1"/>
    <property type="gene ID" value="L893_g5969"/>
</dbReference>
<dbReference type="Gene3D" id="3.40.30.10">
    <property type="entry name" value="Glutaredoxin"/>
    <property type="match status" value="1"/>
</dbReference>
<feature type="domain" description="UBX" evidence="3">
    <location>
        <begin position="379"/>
        <end position="470"/>
    </location>
</feature>
<dbReference type="AlphaFoldDB" id="A0A1I8AI26"/>
<dbReference type="Pfam" id="PF14555">
    <property type="entry name" value="UBA_4"/>
    <property type="match status" value="1"/>
</dbReference>
<dbReference type="InterPro" id="IPR029071">
    <property type="entry name" value="Ubiquitin-like_domsf"/>
</dbReference>
<evidence type="ECO:0000313" key="5">
    <source>
        <dbReference type="WBParaSite" id="L893_g5969.t1"/>
    </source>
</evidence>
<dbReference type="CDD" id="cd14352">
    <property type="entry name" value="UBA_DCN1"/>
    <property type="match status" value="1"/>
</dbReference>
<dbReference type="InterPro" id="IPR001012">
    <property type="entry name" value="UBX_dom"/>
</dbReference>
<dbReference type="SUPFAM" id="SSF54236">
    <property type="entry name" value="Ubiquitin-like"/>
    <property type="match status" value="1"/>
</dbReference>
<dbReference type="Gene3D" id="3.10.20.90">
    <property type="entry name" value="Phosphatidylinositol 3-kinase Catalytic Subunit, Chain A, domain 1"/>
    <property type="match status" value="1"/>
</dbReference>
<dbReference type="InterPro" id="IPR006577">
    <property type="entry name" value="UAS"/>
</dbReference>
<dbReference type="SUPFAM" id="SSF52833">
    <property type="entry name" value="Thioredoxin-like"/>
    <property type="match status" value="1"/>
</dbReference>
<accession>A0A1I8AI26</accession>
<feature type="region of interest" description="Disordered" evidence="2">
    <location>
        <begin position="328"/>
        <end position="353"/>
    </location>
</feature>
<dbReference type="SMART" id="SM00166">
    <property type="entry name" value="UBX"/>
    <property type="match status" value="1"/>
</dbReference>
<protein>
    <submittedName>
        <fullName evidence="5">UBX domain-containing protein</fullName>
    </submittedName>
</protein>
<dbReference type="InterPro" id="IPR050730">
    <property type="entry name" value="UBX_domain-protein"/>
</dbReference>
<sequence>MEQNGDNPLVAQFKEVCAVPDDVAVQFLQHHNWNLEEALHTFFRNDGILPQNGHSELRRRNIDSPSTSESFTEDIDLYRDRENSTSDLGSSTDDEYEEVNGQGLLQNIFGWVRTIVTLPFRITQLSVLAFYDLLTSIFYLFRHPALSVSDPRGDVASFIQRFNEKYCANGNGVEWYSGSYNDVLQESKNALRFVLVYLHGEHHQNTDEFVREKLLSGPARTFYERNNLLMWGASVRSAEGYKVSMNLRNTTYPFLALIGMRDNRMAMLAKAEGEHDLEPMLYTMQTAIDENIGHFNAVREARLQRDIDSQLRREQELEYERALAADRAKENERKRVESERLEAERKEQEERDAILKKKQSLEEMKSKIRNTLPEEPSAASDECIRVNIRFPSGQKMERRFLSSDTLEALFNVTLCHESCPDDFSLLSSYPRKQLNCHPSWYRAYGSGDMSDSPIPTFAEAGFPKASVVLVQDNEA</sequence>
<dbReference type="GO" id="GO:0043130">
    <property type="term" value="F:ubiquitin binding"/>
    <property type="evidence" value="ECO:0007669"/>
    <property type="project" value="TreeGrafter"/>
</dbReference>
<evidence type="ECO:0000256" key="1">
    <source>
        <dbReference type="ARBA" id="ARBA00023054"/>
    </source>
</evidence>
<name>A0A1I8AI26_9BILA</name>
<evidence type="ECO:0000256" key="2">
    <source>
        <dbReference type="SAM" id="MobiDB-lite"/>
    </source>
</evidence>
<dbReference type="PROSITE" id="PS50033">
    <property type="entry name" value="UBX"/>
    <property type="match status" value="1"/>
</dbReference>
<keyword evidence="1" id="KW-0175">Coiled coil</keyword>
<dbReference type="SMART" id="SM00594">
    <property type="entry name" value="UAS"/>
    <property type="match status" value="1"/>
</dbReference>
<keyword evidence="4" id="KW-1185">Reference proteome</keyword>
<dbReference type="Gene3D" id="1.10.8.10">
    <property type="entry name" value="DNA helicase RuvA subunit, C-terminal domain"/>
    <property type="match status" value="1"/>
</dbReference>
<reference evidence="5" key="1">
    <citation type="submission" date="2016-11" db="UniProtKB">
        <authorList>
            <consortium name="WormBaseParasite"/>
        </authorList>
    </citation>
    <scope>IDENTIFICATION</scope>
</reference>
<proteinExistence type="predicted"/>